<evidence type="ECO:0000256" key="2">
    <source>
        <dbReference type="ARBA" id="ARBA00022512"/>
    </source>
</evidence>
<keyword evidence="3" id="KW-0964">Secreted</keyword>
<evidence type="ECO:0008006" key="9">
    <source>
        <dbReference type="Google" id="ProtNLM"/>
    </source>
</evidence>
<evidence type="ECO:0000313" key="7">
    <source>
        <dbReference type="EMBL" id="EDQ86403.1"/>
    </source>
</evidence>
<evidence type="ECO:0000256" key="4">
    <source>
        <dbReference type="ARBA" id="ARBA00022729"/>
    </source>
</evidence>
<evidence type="ECO:0000256" key="5">
    <source>
        <dbReference type="ARBA" id="ARBA00023180"/>
    </source>
</evidence>
<evidence type="ECO:0000256" key="3">
    <source>
        <dbReference type="ARBA" id="ARBA00022525"/>
    </source>
</evidence>
<sequence>MGWGVVFAAVMVGAWGHPVMHSDGNGNLWINSSQEVDGASVFLNGVDVVEALDWARQTIVALGGQVNDLEIRPAETFAVKPAIVVNQCGDLVLNSSHAQSIFFNGIDLLAELAALQQAAAAVQAAGSSVGPATTDAPSTCATVGDTSSRDSITTDHSGNLYIRAAGTSRIWINGVNFLRELQDLKQLVAVLEPVTTTTQGPIVHPNSIGCNLTSVPSSVTTIDGDLDLFKCQSLTATDLLVFSNLQRVTGLFRVMDNPLLTNIDAFASLTMVDGDLRITGNANLSNINGLSNVASIGHDLIITFNSKLTNVDGLSSITTVPNYLYFYNNAMLANLDGLSHLVAIHDMTINYNSALTQIRGLRNIANVTGDLVIASNSVLTNLNGFNSLTAVGSTLSIQYNAMLSDINGLSGLTSVAEYVRVCSNAILDVSSVPSVLHTLGTCQKISSSPCTTCP</sequence>
<dbReference type="eggNOG" id="ENOG502SD4U">
    <property type="taxonomic scope" value="Eukaryota"/>
</dbReference>
<dbReference type="InterPro" id="IPR051648">
    <property type="entry name" value="CWI-Assembly_Regulator"/>
</dbReference>
<reference evidence="7 8" key="1">
    <citation type="journal article" date="2008" name="Nature">
        <title>The genome of the choanoflagellate Monosiga brevicollis and the origin of metazoans.</title>
        <authorList>
            <consortium name="JGI Sequencing"/>
            <person name="King N."/>
            <person name="Westbrook M.J."/>
            <person name="Young S.L."/>
            <person name="Kuo A."/>
            <person name="Abedin M."/>
            <person name="Chapman J."/>
            <person name="Fairclough S."/>
            <person name="Hellsten U."/>
            <person name="Isogai Y."/>
            <person name="Letunic I."/>
            <person name="Marr M."/>
            <person name="Pincus D."/>
            <person name="Putnam N."/>
            <person name="Rokas A."/>
            <person name="Wright K.J."/>
            <person name="Zuzow R."/>
            <person name="Dirks W."/>
            <person name="Good M."/>
            <person name="Goodstein D."/>
            <person name="Lemons D."/>
            <person name="Li W."/>
            <person name="Lyons J.B."/>
            <person name="Morris A."/>
            <person name="Nichols S."/>
            <person name="Richter D.J."/>
            <person name="Salamov A."/>
            <person name="Bork P."/>
            <person name="Lim W.A."/>
            <person name="Manning G."/>
            <person name="Miller W.T."/>
            <person name="McGinnis W."/>
            <person name="Shapiro H."/>
            <person name="Tjian R."/>
            <person name="Grigoriev I.V."/>
            <person name="Rokhsar D."/>
        </authorList>
    </citation>
    <scope>NUCLEOTIDE SEQUENCE [LARGE SCALE GENOMIC DNA]</scope>
    <source>
        <strain evidence="8">MX1 / ATCC 50154</strain>
    </source>
</reference>
<name>A9V7M7_MONBE</name>
<protein>
    <recommendedName>
        <fullName evidence="9">Receptor L-domain domain-containing protein</fullName>
    </recommendedName>
</protein>
<evidence type="ECO:0000256" key="1">
    <source>
        <dbReference type="ARBA" id="ARBA00004191"/>
    </source>
</evidence>
<dbReference type="AlphaFoldDB" id="A9V7M7"/>
<dbReference type="KEGG" id="mbr:MONBRDRAFT_33807"/>
<dbReference type="RefSeq" id="XP_001748793.1">
    <property type="nucleotide sequence ID" value="XM_001748741.1"/>
</dbReference>
<keyword evidence="5" id="KW-0325">Glycoprotein</keyword>
<dbReference type="PANTHER" id="PTHR31018:SF3">
    <property type="entry name" value="RECEPTOR PROTEIN-TYROSINE KINASE"/>
    <property type="match status" value="1"/>
</dbReference>
<feature type="chain" id="PRO_5002742909" description="Receptor L-domain domain-containing protein" evidence="6">
    <location>
        <begin position="17"/>
        <end position="454"/>
    </location>
</feature>
<dbReference type="EMBL" id="CH991566">
    <property type="protein sequence ID" value="EDQ86403.1"/>
    <property type="molecule type" value="Genomic_DNA"/>
</dbReference>
<dbReference type="PANTHER" id="PTHR31018">
    <property type="entry name" value="SPORULATION-SPECIFIC PROTEIN-RELATED"/>
    <property type="match status" value="1"/>
</dbReference>
<keyword evidence="2" id="KW-0134">Cell wall</keyword>
<comment type="subcellular location">
    <subcellularLocation>
        <location evidence="1">Secreted</location>
        <location evidence="1">Cell wall</location>
    </subcellularLocation>
</comment>
<dbReference type="InParanoid" id="A9V7M7"/>
<proteinExistence type="predicted"/>
<keyword evidence="4 6" id="KW-0732">Signal</keyword>
<dbReference type="SUPFAM" id="SSF52058">
    <property type="entry name" value="L domain-like"/>
    <property type="match status" value="2"/>
</dbReference>
<dbReference type="Proteomes" id="UP000001357">
    <property type="component" value="Unassembled WGS sequence"/>
</dbReference>
<dbReference type="Gene3D" id="3.80.20.20">
    <property type="entry name" value="Receptor L-domain"/>
    <property type="match status" value="2"/>
</dbReference>
<dbReference type="InterPro" id="IPR036941">
    <property type="entry name" value="Rcpt_L-dom_sf"/>
</dbReference>
<accession>A9V7M7</accession>
<keyword evidence="8" id="KW-1185">Reference proteome</keyword>
<dbReference type="GeneID" id="5894054"/>
<evidence type="ECO:0000256" key="6">
    <source>
        <dbReference type="SAM" id="SignalP"/>
    </source>
</evidence>
<organism evidence="7 8">
    <name type="scientific">Monosiga brevicollis</name>
    <name type="common">Choanoflagellate</name>
    <dbReference type="NCBI Taxonomy" id="81824"/>
    <lineage>
        <taxon>Eukaryota</taxon>
        <taxon>Choanoflagellata</taxon>
        <taxon>Craspedida</taxon>
        <taxon>Salpingoecidae</taxon>
        <taxon>Monosiga</taxon>
    </lineage>
</organism>
<evidence type="ECO:0000313" key="8">
    <source>
        <dbReference type="Proteomes" id="UP000001357"/>
    </source>
</evidence>
<feature type="signal peptide" evidence="6">
    <location>
        <begin position="1"/>
        <end position="16"/>
    </location>
</feature>
<gene>
    <name evidence="7" type="ORF">MONBRDRAFT_33807</name>
</gene>